<name>A0A7V8SW91_9BACT</name>
<proteinExistence type="predicted"/>
<dbReference type="AlphaFoldDB" id="A0A7V8SW91"/>
<organism evidence="2 3">
    <name type="scientific">Candidatus Acidiferrum panamense</name>
    <dbReference type="NCBI Taxonomy" id="2741543"/>
    <lineage>
        <taxon>Bacteria</taxon>
        <taxon>Pseudomonadati</taxon>
        <taxon>Acidobacteriota</taxon>
        <taxon>Terriglobia</taxon>
        <taxon>Candidatus Acidiferrales</taxon>
        <taxon>Candidatus Acidiferrum</taxon>
    </lineage>
</organism>
<dbReference type="EMBL" id="JACDQQ010000668">
    <property type="protein sequence ID" value="MBA0084689.1"/>
    <property type="molecule type" value="Genomic_DNA"/>
</dbReference>
<keyword evidence="3" id="KW-1185">Reference proteome</keyword>
<feature type="region of interest" description="Disordered" evidence="1">
    <location>
        <begin position="1"/>
        <end position="22"/>
    </location>
</feature>
<evidence type="ECO:0000256" key="1">
    <source>
        <dbReference type="SAM" id="MobiDB-lite"/>
    </source>
</evidence>
<feature type="compositionally biased region" description="Basic and acidic residues" evidence="1">
    <location>
        <begin position="1"/>
        <end position="11"/>
    </location>
</feature>
<gene>
    <name evidence="2" type="ORF">HRJ53_06825</name>
</gene>
<protein>
    <recommendedName>
        <fullName evidence="4">CopG-like ribbon-helix-helix domain-containing protein</fullName>
    </recommendedName>
</protein>
<evidence type="ECO:0000313" key="3">
    <source>
        <dbReference type="Proteomes" id="UP000567293"/>
    </source>
</evidence>
<sequence>MEVSNGKRAEDSNPPYGEKGHFRKVTITLPPEAYEKLIHESARRKIAGEPNHLLSALLREAIDHYMPLLERMIE</sequence>
<dbReference type="Proteomes" id="UP000567293">
    <property type="component" value="Unassembled WGS sequence"/>
</dbReference>
<reference evidence="2" key="1">
    <citation type="submission" date="2020-06" db="EMBL/GenBank/DDBJ databases">
        <title>Legume-microbial interactions unlock mineral nutrients during tropical forest succession.</title>
        <authorList>
            <person name="Epihov D.Z."/>
        </authorList>
    </citation>
    <scope>NUCLEOTIDE SEQUENCE [LARGE SCALE GENOMIC DNA]</scope>
    <source>
        <strain evidence="2">Pan2503</strain>
    </source>
</reference>
<accession>A0A7V8SW91</accession>
<evidence type="ECO:0008006" key="4">
    <source>
        <dbReference type="Google" id="ProtNLM"/>
    </source>
</evidence>
<evidence type="ECO:0000313" key="2">
    <source>
        <dbReference type="EMBL" id="MBA0084689.1"/>
    </source>
</evidence>
<comment type="caution">
    <text evidence="2">The sequence shown here is derived from an EMBL/GenBank/DDBJ whole genome shotgun (WGS) entry which is preliminary data.</text>
</comment>